<gene>
    <name evidence="1" type="ORF">PsorP6_006708</name>
</gene>
<protein>
    <submittedName>
        <fullName evidence="1">Uncharacterized protein</fullName>
    </submittedName>
</protein>
<organism evidence="1 2">
    <name type="scientific">Peronosclerospora sorghi</name>
    <dbReference type="NCBI Taxonomy" id="230839"/>
    <lineage>
        <taxon>Eukaryota</taxon>
        <taxon>Sar</taxon>
        <taxon>Stramenopiles</taxon>
        <taxon>Oomycota</taxon>
        <taxon>Peronosporomycetes</taxon>
        <taxon>Peronosporales</taxon>
        <taxon>Peronosporaceae</taxon>
        <taxon>Peronosclerospora</taxon>
    </lineage>
</organism>
<evidence type="ECO:0000313" key="2">
    <source>
        <dbReference type="Proteomes" id="UP001163321"/>
    </source>
</evidence>
<dbReference type="EMBL" id="CM047583">
    <property type="protein sequence ID" value="KAI9912569.1"/>
    <property type="molecule type" value="Genomic_DNA"/>
</dbReference>
<keyword evidence="2" id="KW-1185">Reference proteome</keyword>
<sequence length="477" mass="54069">MRALGAIIFFAATACFVFASAIPGLATNETHWSTNTSNDAVASDDERMMPQGASKVEALERVPALGPKFKQKSSQNVGNVKKALTTVLFHKKDPLKTLKSPWVRTLEKSYDTAQLSQLFRKRYGDGATVVALAAAKESTGVTGDVANKLWEEQLKGYLAKTPRLSPKQVFKELEIPTDHRVFSDPRLSMHPERKFSLLAWLTKNIKENVLAEALVVAKRSDFTEDVAITLQKEQFEQWVQVKEPLVHAVQTLDMHSFDGKKFEKWIQVEKPLERVLDKFDKDKFEGPKVQVLDDFIEFYNKKRPRNDQLSLLAALISKFGGDIRLMELLQSAEVDASSVVKAFEVEELLYTKWTTFHFNPADLLMLLKVPQGLEALENPYLAMVLEYSHKYNKKHAHKKFLLVDWFTQKIKEKDLAEALVKARKVKATESIATELQTELLNNWLIHGKSIDDVRKLLQLDRAGDAVPRNPPPMGNTP</sequence>
<dbReference type="Proteomes" id="UP001163321">
    <property type="component" value="Chromosome 4"/>
</dbReference>
<proteinExistence type="predicted"/>
<name>A0ACC0W1E0_9STRA</name>
<comment type="caution">
    <text evidence="1">The sequence shown here is derived from an EMBL/GenBank/DDBJ whole genome shotgun (WGS) entry which is preliminary data.</text>
</comment>
<reference evidence="1 2" key="1">
    <citation type="journal article" date="2022" name="bioRxiv">
        <title>The genome of the oomycete Peronosclerospora sorghi, a cosmopolitan pathogen of maize and sorghum, is inflated with dispersed pseudogenes.</title>
        <authorList>
            <person name="Fletcher K."/>
            <person name="Martin F."/>
            <person name="Isakeit T."/>
            <person name="Cavanaugh K."/>
            <person name="Magill C."/>
            <person name="Michelmore R."/>
        </authorList>
    </citation>
    <scope>NUCLEOTIDE SEQUENCE [LARGE SCALE GENOMIC DNA]</scope>
    <source>
        <strain evidence="1">P6</strain>
    </source>
</reference>
<accession>A0ACC0W1E0</accession>
<evidence type="ECO:0000313" key="1">
    <source>
        <dbReference type="EMBL" id="KAI9912569.1"/>
    </source>
</evidence>